<name>A0A502FEC5_9GAMM</name>
<dbReference type="PANTHER" id="PTHR47234:SF3">
    <property type="entry name" value="SECRETIN_TONB SHORT N-TERMINAL DOMAIN-CONTAINING PROTEIN"/>
    <property type="match status" value="1"/>
</dbReference>
<keyword evidence="13" id="KW-0675">Receptor</keyword>
<dbReference type="RefSeq" id="WP_140648878.1">
    <property type="nucleotide sequence ID" value="NZ_RCZB01000003.1"/>
</dbReference>
<feature type="chain" id="PRO_5030107381" evidence="10">
    <location>
        <begin position="28"/>
        <end position="829"/>
    </location>
</feature>
<dbReference type="InterPro" id="IPR039426">
    <property type="entry name" value="TonB-dep_rcpt-like"/>
</dbReference>
<evidence type="ECO:0000256" key="8">
    <source>
        <dbReference type="PROSITE-ProRule" id="PRU01360"/>
    </source>
</evidence>
<dbReference type="AlphaFoldDB" id="A0A502FEC5"/>
<feature type="domain" description="TonB-dependent receptor plug" evidence="12">
    <location>
        <begin position="70"/>
        <end position="189"/>
    </location>
</feature>
<dbReference type="PROSITE" id="PS52016">
    <property type="entry name" value="TONB_DEPENDENT_REC_3"/>
    <property type="match status" value="1"/>
</dbReference>
<dbReference type="InterPro" id="IPR037066">
    <property type="entry name" value="Plug_dom_sf"/>
</dbReference>
<evidence type="ECO:0000313" key="14">
    <source>
        <dbReference type="Proteomes" id="UP000319486"/>
    </source>
</evidence>
<dbReference type="Gene3D" id="2.40.170.20">
    <property type="entry name" value="TonB-dependent receptor, beta-barrel domain"/>
    <property type="match status" value="1"/>
</dbReference>
<evidence type="ECO:0000259" key="12">
    <source>
        <dbReference type="Pfam" id="PF07715"/>
    </source>
</evidence>
<evidence type="ECO:0000256" key="7">
    <source>
        <dbReference type="ARBA" id="ARBA00023237"/>
    </source>
</evidence>
<feature type="signal peptide" evidence="10">
    <location>
        <begin position="1"/>
        <end position="27"/>
    </location>
</feature>
<feature type="domain" description="TonB-dependent receptor-like beta-barrel" evidence="11">
    <location>
        <begin position="294"/>
        <end position="788"/>
    </location>
</feature>
<evidence type="ECO:0000313" key="13">
    <source>
        <dbReference type="EMBL" id="TPG11535.1"/>
    </source>
</evidence>
<dbReference type="EMBL" id="RCZO01000001">
    <property type="protein sequence ID" value="TPG11535.1"/>
    <property type="molecule type" value="Genomic_DNA"/>
</dbReference>
<dbReference type="PANTHER" id="PTHR47234">
    <property type="match status" value="1"/>
</dbReference>
<dbReference type="CDD" id="cd01347">
    <property type="entry name" value="ligand_gated_channel"/>
    <property type="match status" value="1"/>
</dbReference>
<evidence type="ECO:0000256" key="9">
    <source>
        <dbReference type="RuleBase" id="RU003357"/>
    </source>
</evidence>
<comment type="similarity">
    <text evidence="8 9">Belongs to the TonB-dependent receptor family.</text>
</comment>
<dbReference type="InterPro" id="IPR036942">
    <property type="entry name" value="Beta-barrel_TonB_sf"/>
</dbReference>
<evidence type="ECO:0000259" key="11">
    <source>
        <dbReference type="Pfam" id="PF00593"/>
    </source>
</evidence>
<evidence type="ECO:0000256" key="6">
    <source>
        <dbReference type="ARBA" id="ARBA00023136"/>
    </source>
</evidence>
<evidence type="ECO:0000256" key="1">
    <source>
        <dbReference type="ARBA" id="ARBA00004571"/>
    </source>
</evidence>
<comment type="subcellular location">
    <subcellularLocation>
        <location evidence="1 8">Cell outer membrane</location>
        <topology evidence="1 8">Multi-pass membrane protein</topology>
    </subcellularLocation>
</comment>
<evidence type="ECO:0000256" key="5">
    <source>
        <dbReference type="ARBA" id="ARBA00023077"/>
    </source>
</evidence>
<evidence type="ECO:0000256" key="4">
    <source>
        <dbReference type="ARBA" id="ARBA00022692"/>
    </source>
</evidence>
<organism evidence="13 14">
    <name type="scientific">Rhodanobacter glycinis</name>
    <dbReference type="NCBI Taxonomy" id="582702"/>
    <lineage>
        <taxon>Bacteria</taxon>
        <taxon>Pseudomonadati</taxon>
        <taxon>Pseudomonadota</taxon>
        <taxon>Gammaproteobacteria</taxon>
        <taxon>Lysobacterales</taxon>
        <taxon>Rhodanobacteraceae</taxon>
        <taxon>Rhodanobacter</taxon>
    </lineage>
</organism>
<keyword evidence="4 8" id="KW-0812">Transmembrane</keyword>
<dbReference type="SUPFAM" id="SSF56935">
    <property type="entry name" value="Porins"/>
    <property type="match status" value="1"/>
</dbReference>
<dbReference type="Proteomes" id="UP000319486">
    <property type="component" value="Unassembled WGS sequence"/>
</dbReference>
<gene>
    <name evidence="13" type="ORF">EAH88_03220</name>
</gene>
<keyword evidence="14" id="KW-1185">Reference proteome</keyword>
<dbReference type="GO" id="GO:0009279">
    <property type="term" value="C:cell outer membrane"/>
    <property type="evidence" value="ECO:0007669"/>
    <property type="project" value="UniProtKB-SubCell"/>
</dbReference>
<protein>
    <submittedName>
        <fullName evidence="13">TonB-dependent receptor</fullName>
    </submittedName>
</protein>
<keyword evidence="10" id="KW-0732">Signal</keyword>
<dbReference type="Pfam" id="PF07715">
    <property type="entry name" value="Plug"/>
    <property type="match status" value="1"/>
</dbReference>
<dbReference type="Pfam" id="PF00593">
    <property type="entry name" value="TonB_dep_Rec_b-barrel"/>
    <property type="match status" value="1"/>
</dbReference>
<keyword evidence="6 8" id="KW-0472">Membrane</keyword>
<keyword evidence="3 8" id="KW-1134">Transmembrane beta strand</keyword>
<dbReference type="OrthoDB" id="9805434at2"/>
<keyword evidence="2 8" id="KW-0813">Transport</keyword>
<evidence type="ECO:0000256" key="3">
    <source>
        <dbReference type="ARBA" id="ARBA00022452"/>
    </source>
</evidence>
<comment type="caution">
    <text evidence="13">The sequence shown here is derived from an EMBL/GenBank/DDBJ whole genome shotgun (WGS) entry which is preliminary data.</text>
</comment>
<accession>A0A502FEC5</accession>
<dbReference type="InterPro" id="IPR012910">
    <property type="entry name" value="Plug_dom"/>
</dbReference>
<dbReference type="Gene3D" id="2.170.130.10">
    <property type="entry name" value="TonB-dependent receptor, plug domain"/>
    <property type="match status" value="1"/>
</dbReference>
<proteinExistence type="inferred from homology"/>
<keyword evidence="7 8" id="KW-0998">Cell outer membrane</keyword>
<evidence type="ECO:0000256" key="10">
    <source>
        <dbReference type="SAM" id="SignalP"/>
    </source>
</evidence>
<dbReference type="InterPro" id="IPR000531">
    <property type="entry name" value="Beta-barrel_TonB"/>
</dbReference>
<reference evidence="13 14" key="1">
    <citation type="journal article" date="2019" name="Environ. Microbiol.">
        <title>Species interactions and distinct microbial communities in high Arctic permafrost affected cryosols are associated with the CH4 and CO2 gas fluxes.</title>
        <authorList>
            <person name="Altshuler I."/>
            <person name="Hamel J."/>
            <person name="Turney S."/>
            <person name="Magnuson E."/>
            <person name="Levesque R."/>
            <person name="Greer C."/>
            <person name="Whyte L.G."/>
        </authorList>
    </citation>
    <scope>NUCLEOTIDE SEQUENCE [LARGE SCALE GENOMIC DNA]</scope>
    <source>
        <strain evidence="13 14">S13Y</strain>
    </source>
</reference>
<keyword evidence="5 9" id="KW-0798">TonB box</keyword>
<evidence type="ECO:0000256" key="2">
    <source>
        <dbReference type="ARBA" id="ARBA00022448"/>
    </source>
</evidence>
<sequence>MNKRSGRITPTLLTAAVLLALTHTAAAQNASPQASSDAMATTPTATPAKAKNLGPVVVTGTRAGNRTESSSLTPIDVISADVLKQTGTIDLTQALARAIPSLNFPFAPASDTFAFQRPFQLRGLSPDQVLVLVNGKRWHSGALLLSLGQIGQGSQGIDLNTIPMSAIDHVEVLRDGASAQYGSDALAGVINIILKKGAEGGDVQATGGQYSAGDGRQWQGSANFGFPLGGDKGWMRFAMEKSNQSPTNRAGVDRRPGFTQLGAKFQFGAVSFKNQNLLLNTQYDITPGVQFYAFGHYGRRVGEPRGFFRYGTNTPSPNNALIGLVYPDGFLPKEHGVSIDRSLVAGLRGVANGWHWDVSANYGGNRVFYSTLNTTNYALLNDFGSSPTGFHDGTLTATQQTFDIDISKEMHVGWLPNPVTVSFGTQWLRQAYNVEAGEPGSYYVGTSGVRGGAQGFAGWGPQDAMSVARKDLAEYVQLETNLTDKLGVSLAARHEDYSDFGTTTSGALSARFDFTDTFALRGSASTGFRAPTLGQQHYSETTSASFGAGNSLGLPPGIYLRGLVPVGNPIAMLLGSEPLKPEKSRNYTFGMVWNPTDALSLSIDAYQISVSDRIALSSSISTSTPAVKAYLAANGVSNLQYSGVAYFTNAGDVRSQGVDWVSSYRSDFSNGGTLMTTLSATYNKNKVTGVRPNPAVLDSLGAIFLRLNRSATKGLLADTAPRSKVILTETYNLGRWGVTGTATRYGRITSYGSTSYLDDQVYPHKWLIDLAVSYSLDQWTFTVGSDNVLNTYPEKTRQDSDQNGAFPYSSSSPFGFQGAFVYGKVQYHW</sequence>